<comment type="caution">
    <text evidence="1">The sequence shown here is derived from an EMBL/GenBank/DDBJ whole genome shotgun (WGS) entry which is preliminary data.</text>
</comment>
<dbReference type="AlphaFoldDB" id="A0A921SZ82"/>
<accession>A0A921SZ82</accession>
<dbReference type="EMBL" id="DYUB01000043">
    <property type="protein sequence ID" value="HJG95695.1"/>
    <property type="molecule type" value="Genomic_DNA"/>
</dbReference>
<protein>
    <submittedName>
        <fullName evidence="1">Uncharacterized protein</fullName>
    </submittedName>
</protein>
<gene>
    <name evidence="1" type="ORF">K8V90_01170</name>
</gene>
<reference evidence="1" key="1">
    <citation type="journal article" date="2021" name="PeerJ">
        <title>Extensive microbial diversity within the chicken gut microbiome revealed by metagenomics and culture.</title>
        <authorList>
            <person name="Gilroy R."/>
            <person name="Ravi A."/>
            <person name="Getino M."/>
            <person name="Pursley I."/>
            <person name="Horton D.L."/>
            <person name="Alikhan N.F."/>
            <person name="Baker D."/>
            <person name="Gharbi K."/>
            <person name="Hall N."/>
            <person name="Watson M."/>
            <person name="Adriaenssens E.M."/>
            <person name="Foster-Nyarko E."/>
            <person name="Jarju S."/>
            <person name="Secka A."/>
            <person name="Antonio M."/>
            <person name="Oren A."/>
            <person name="Chaudhuri R.R."/>
            <person name="La Ragione R."/>
            <person name="Hildebrand F."/>
            <person name="Pallen M.J."/>
        </authorList>
    </citation>
    <scope>NUCLEOTIDE SEQUENCE</scope>
    <source>
        <strain evidence="1">1277</strain>
    </source>
</reference>
<evidence type="ECO:0000313" key="2">
    <source>
        <dbReference type="Proteomes" id="UP000776700"/>
    </source>
</evidence>
<sequence>MKFICTIKESKKEELLKNGFKLICEQSRNGFTVYTFSFNPSFYAKFNNDNEIFISNRMTMA</sequence>
<name>A0A921SZ82_9FIRM</name>
<proteinExistence type="predicted"/>
<organism evidence="1 2">
    <name type="scientific">Romboutsia timonensis</name>
    <dbReference type="NCBI Taxonomy" id="1776391"/>
    <lineage>
        <taxon>Bacteria</taxon>
        <taxon>Bacillati</taxon>
        <taxon>Bacillota</taxon>
        <taxon>Clostridia</taxon>
        <taxon>Peptostreptococcales</taxon>
        <taxon>Peptostreptococcaceae</taxon>
        <taxon>Romboutsia</taxon>
    </lineage>
</organism>
<dbReference type="Proteomes" id="UP000776700">
    <property type="component" value="Unassembled WGS sequence"/>
</dbReference>
<reference evidence="1" key="2">
    <citation type="submission" date="2021-09" db="EMBL/GenBank/DDBJ databases">
        <authorList>
            <person name="Gilroy R."/>
        </authorList>
    </citation>
    <scope>NUCLEOTIDE SEQUENCE</scope>
    <source>
        <strain evidence="1">1277</strain>
    </source>
</reference>
<evidence type="ECO:0000313" key="1">
    <source>
        <dbReference type="EMBL" id="HJG95695.1"/>
    </source>
</evidence>